<dbReference type="SUPFAM" id="SSF54593">
    <property type="entry name" value="Glyoxalase/Bleomycin resistance protein/Dihydroxybiphenyl dioxygenase"/>
    <property type="match status" value="2"/>
</dbReference>
<name>A0A4R7T4Q7_9ACTN</name>
<dbReference type="AlphaFoldDB" id="A0A4R7T4Q7"/>
<evidence type="ECO:0000313" key="1">
    <source>
        <dbReference type="EMBL" id="TDU86814.1"/>
    </source>
</evidence>
<dbReference type="InterPro" id="IPR029068">
    <property type="entry name" value="Glyas_Bleomycin-R_OHBP_Dase"/>
</dbReference>
<evidence type="ECO:0000313" key="2">
    <source>
        <dbReference type="Proteomes" id="UP000295151"/>
    </source>
</evidence>
<dbReference type="OrthoDB" id="3296095at2"/>
<organism evidence="1 2">
    <name type="scientific">Kribbella voronezhensis</name>
    <dbReference type="NCBI Taxonomy" id="2512212"/>
    <lineage>
        <taxon>Bacteria</taxon>
        <taxon>Bacillati</taxon>
        <taxon>Actinomycetota</taxon>
        <taxon>Actinomycetes</taxon>
        <taxon>Propionibacteriales</taxon>
        <taxon>Kribbellaceae</taxon>
        <taxon>Kribbella</taxon>
    </lineage>
</organism>
<evidence type="ECO:0008006" key="3">
    <source>
        <dbReference type="Google" id="ProtNLM"/>
    </source>
</evidence>
<gene>
    <name evidence="1" type="ORF">EV138_0330</name>
</gene>
<dbReference type="Proteomes" id="UP000295151">
    <property type="component" value="Unassembled WGS sequence"/>
</dbReference>
<dbReference type="Gene3D" id="3.10.180.10">
    <property type="entry name" value="2,3-Dihydroxybiphenyl 1,2-Dioxygenase, domain 1"/>
    <property type="match status" value="1"/>
</dbReference>
<reference evidence="1 2" key="1">
    <citation type="submission" date="2019-03" db="EMBL/GenBank/DDBJ databases">
        <title>Genomic Encyclopedia of Type Strains, Phase III (KMG-III): the genomes of soil and plant-associated and newly described type strains.</title>
        <authorList>
            <person name="Whitman W."/>
        </authorList>
    </citation>
    <scope>NUCLEOTIDE SEQUENCE [LARGE SCALE GENOMIC DNA]</scope>
    <source>
        <strain evidence="1 2">VKM Ac-2575</strain>
    </source>
</reference>
<sequence>MNDILIRPLRFTADVAAMRAFLELLGLRSRIESERGGWVDMVGGWGMVALHDSAASAMGAAPGHTTLSFEADDIDELNDRLVAAGYEDATIWDEAYGRVLSVTPSGGVQIWFDERAKDLYGYKLHDADPDPRWSVKPRLSGADETEWERFLAVLGGGQSVYYGSPADAFGVRIELDTTEDLAAVAERLAGGGYEVRREEGSLTVADPDGQAVVVHGLTSSVVEDR</sequence>
<accession>A0A4R7T4Q7</accession>
<comment type="caution">
    <text evidence="1">The sequence shown here is derived from an EMBL/GenBank/DDBJ whole genome shotgun (WGS) entry which is preliminary data.</text>
</comment>
<keyword evidence="2" id="KW-1185">Reference proteome</keyword>
<protein>
    <recommendedName>
        <fullName evidence="3">VOC domain-containing protein</fullName>
    </recommendedName>
</protein>
<proteinExistence type="predicted"/>
<dbReference type="RefSeq" id="WP_133976693.1">
    <property type="nucleotide sequence ID" value="NZ_SOCE01000001.1"/>
</dbReference>
<dbReference type="EMBL" id="SOCE01000001">
    <property type="protein sequence ID" value="TDU86814.1"/>
    <property type="molecule type" value="Genomic_DNA"/>
</dbReference>